<evidence type="ECO:0000313" key="1">
    <source>
        <dbReference type="EMBL" id="QSS66433.1"/>
    </source>
</evidence>
<evidence type="ECO:0000313" key="2">
    <source>
        <dbReference type="Proteomes" id="UP000663671"/>
    </source>
</evidence>
<accession>A0A8A1MP79</accession>
<dbReference type="EMBL" id="CP069115">
    <property type="protein sequence ID" value="QSS66433.1"/>
    <property type="molecule type" value="Genomic_DNA"/>
</dbReference>
<gene>
    <name evidence="1" type="ORF">I7I51_07290</name>
</gene>
<dbReference type="Proteomes" id="UP000663671">
    <property type="component" value="Chromosome 3"/>
</dbReference>
<dbReference type="OrthoDB" id="10297191at2759"/>
<name>A0A8A1MP79_AJECA</name>
<protein>
    <submittedName>
        <fullName evidence="1">Uncharacterized protein</fullName>
    </submittedName>
</protein>
<reference evidence="1" key="1">
    <citation type="submission" date="2021-01" db="EMBL/GenBank/DDBJ databases">
        <title>Chromosome-level genome assembly of a human fungal pathogen reveals clustering of transcriptionally co-regulated genes.</title>
        <authorList>
            <person name="Voorhies M."/>
            <person name="Cohen S."/>
            <person name="Shea T.P."/>
            <person name="Petrus S."/>
            <person name="Munoz J.F."/>
            <person name="Poplawski S."/>
            <person name="Goldman W.E."/>
            <person name="Michael T."/>
            <person name="Cuomo C.A."/>
            <person name="Sil A."/>
            <person name="Beyhan S."/>
        </authorList>
    </citation>
    <scope>NUCLEOTIDE SEQUENCE</scope>
    <source>
        <strain evidence="1">WU24</strain>
    </source>
</reference>
<organism evidence="1 2">
    <name type="scientific">Ajellomyces capsulatus</name>
    <name type="common">Darling's disease fungus</name>
    <name type="synonym">Histoplasma capsulatum</name>
    <dbReference type="NCBI Taxonomy" id="5037"/>
    <lineage>
        <taxon>Eukaryota</taxon>
        <taxon>Fungi</taxon>
        <taxon>Dikarya</taxon>
        <taxon>Ascomycota</taxon>
        <taxon>Pezizomycotina</taxon>
        <taxon>Eurotiomycetes</taxon>
        <taxon>Eurotiomycetidae</taxon>
        <taxon>Onygenales</taxon>
        <taxon>Ajellomycetaceae</taxon>
        <taxon>Histoplasma</taxon>
    </lineage>
</organism>
<proteinExistence type="predicted"/>
<dbReference type="VEuPathDB" id="FungiDB:I7I51_07290"/>
<sequence length="228" mass="25994">MSGCGRLCVNTRSPLLGRRSGPSRKVKVENRRSATGPTQQQLEKGFFDFNLVVITAEFLESDCWGCALGLKFISNTEYFVATVNRRCKVMPRRGWQPIRQAPIDWFLNPWLGTSGVYRLLDVLAHRILRGTWSRLPHTPYTLLPVTAPSGVDSLRPAGYIRLLISRHCLVSPKMTKAEFKSIAEIHPPKRAAHQRKSLTIHQSYESQYLNFPVAKNNVWLRRWAIGHS</sequence>
<dbReference type="AlphaFoldDB" id="A0A8A1MP79"/>